<dbReference type="AlphaFoldDB" id="A0AAD3E0Z3"/>
<evidence type="ECO:0000256" key="1">
    <source>
        <dbReference type="SAM" id="MobiDB-lite"/>
    </source>
</evidence>
<feature type="non-terminal residue" evidence="2">
    <location>
        <position position="292"/>
    </location>
</feature>
<feature type="non-terminal residue" evidence="2">
    <location>
        <position position="1"/>
    </location>
</feature>
<comment type="caution">
    <text evidence="2">The sequence shown here is derived from an EMBL/GenBank/DDBJ whole genome shotgun (WGS) entry which is preliminary data.</text>
</comment>
<protein>
    <submittedName>
        <fullName evidence="2">Uncharacterized protein</fullName>
    </submittedName>
</protein>
<evidence type="ECO:0000313" key="2">
    <source>
        <dbReference type="EMBL" id="GFR51670.1"/>
    </source>
</evidence>
<feature type="compositionally biased region" description="Low complexity" evidence="1">
    <location>
        <begin position="166"/>
        <end position="181"/>
    </location>
</feature>
<name>A0AAD3E0Z3_9CHLO</name>
<dbReference type="EMBL" id="BMAR01000053">
    <property type="protein sequence ID" value="GFR51670.1"/>
    <property type="molecule type" value="Genomic_DNA"/>
</dbReference>
<gene>
    <name evidence="2" type="ORF">Agub_g14101</name>
</gene>
<feature type="compositionally biased region" description="Acidic residues" evidence="1">
    <location>
        <begin position="202"/>
        <end position="219"/>
    </location>
</feature>
<reference evidence="2 3" key="1">
    <citation type="journal article" date="2021" name="Sci. Rep.">
        <title>Genome sequencing of the multicellular alga Astrephomene provides insights into convergent evolution of germ-soma differentiation.</title>
        <authorList>
            <person name="Yamashita S."/>
            <person name="Yamamoto K."/>
            <person name="Matsuzaki R."/>
            <person name="Suzuki S."/>
            <person name="Yamaguchi H."/>
            <person name="Hirooka S."/>
            <person name="Minakuchi Y."/>
            <person name="Miyagishima S."/>
            <person name="Kawachi M."/>
            <person name="Toyoda A."/>
            <person name="Nozaki H."/>
        </authorList>
    </citation>
    <scope>NUCLEOTIDE SEQUENCE [LARGE SCALE GENOMIC DNA]</scope>
    <source>
        <strain evidence="2 3">NIES-4017</strain>
    </source>
</reference>
<keyword evidence="3" id="KW-1185">Reference proteome</keyword>
<organism evidence="2 3">
    <name type="scientific">Astrephomene gubernaculifera</name>
    <dbReference type="NCBI Taxonomy" id="47775"/>
    <lineage>
        <taxon>Eukaryota</taxon>
        <taxon>Viridiplantae</taxon>
        <taxon>Chlorophyta</taxon>
        <taxon>core chlorophytes</taxon>
        <taxon>Chlorophyceae</taxon>
        <taxon>CS clade</taxon>
        <taxon>Chlamydomonadales</taxon>
        <taxon>Astrephomenaceae</taxon>
        <taxon>Astrephomene</taxon>
    </lineage>
</organism>
<feature type="region of interest" description="Disordered" evidence="1">
    <location>
        <begin position="166"/>
        <end position="227"/>
    </location>
</feature>
<dbReference type="Proteomes" id="UP001054857">
    <property type="component" value="Unassembled WGS sequence"/>
</dbReference>
<evidence type="ECO:0000313" key="3">
    <source>
        <dbReference type="Proteomes" id="UP001054857"/>
    </source>
</evidence>
<proteinExistence type="predicted"/>
<sequence length="292" mass="32470">VEVARLQSLLQEVSLRRMEGEPTQQEAGTGRRGALRARRRLTDSVLQDPGADQHVSAATERVVAGAEVEATKRTTGAESDAERMIEQTLRDHFSRSQLLSLRRAVREVLGRAPELQPLEEAVAEQLDVMPKTRVRELHRAVRKAVLERDVETCCRQSLECLTPQKTLPRTPARTPTRNPMRSPRKRRVIRQGGGTDELMTFGEDEEEADNGEDGEEEEGYGNSGSDPVKDAMQAWWRQHYYPHHLAPLLQQQQAAQAPSGIARAVILQRVQESAGPELAAVLGRSVWLGLGG</sequence>
<accession>A0AAD3E0Z3</accession>